<accession>A0A127KNX7</accession>
<reference evidence="1 2" key="1">
    <citation type="submission" date="2015-12" db="EMBL/GenBank/DDBJ databases">
        <title>Complete Genome Sequence of the Pseudomonas putida phage YMC11/06/C171_PPU_BP.</title>
        <authorList>
            <person name="Jeon J."/>
            <person name="Yong D."/>
            <person name="Lee K."/>
        </authorList>
    </citation>
    <scope>NUCLEOTIDE SEQUENCE [LARGE SCALE GENOMIC DNA]</scope>
</reference>
<name>A0A127KNX7_9CAUD</name>
<organism evidence="1 2">
    <name type="scientific">Pseudomonas phage YMC11/06/C171_PPU_BP</name>
    <dbReference type="NCBI Taxonomy" id="1777063"/>
    <lineage>
        <taxon>Viruses</taxon>
        <taxon>Duplodnaviria</taxon>
        <taxon>Heunggongvirae</taxon>
        <taxon>Uroviricota</taxon>
        <taxon>Caudoviricetes</taxon>
        <taxon>Autographivirales</taxon>
        <taxon>Autoscriptoviridae</taxon>
        <taxon>Corkvirinae</taxon>
        <taxon>Kantovirus</taxon>
        <taxon>Kantovirus C171</taxon>
    </lineage>
</organism>
<dbReference type="OrthoDB" id="10091at10239"/>
<keyword evidence="2" id="KW-1185">Reference proteome</keyword>
<dbReference type="RefSeq" id="YP_009275032.1">
    <property type="nucleotide sequence ID" value="NC_030923.1"/>
</dbReference>
<dbReference type="GeneID" id="28801989"/>
<evidence type="ECO:0000313" key="1">
    <source>
        <dbReference type="EMBL" id="AMO43638.1"/>
    </source>
</evidence>
<gene>
    <name evidence="1" type="ORF">C171_00140</name>
</gene>
<dbReference type="KEGG" id="vg:28801989"/>
<dbReference type="Proteomes" id="UP000201907">
    <property type="component" value="Segment"/>
</dbReference>
<dbReference type="EMBL" id="KU310944">
    <property type="protein sequence ID" value="AMO43638.1"/>
    <property type="molecule type" value="Genomic_DNA"/>
</dbReference>
<protein>
    <submittedName>
        <fullName evidence="1">Uncharacterized protein</fullName>
    </submittedName>
</protein>
<proteinExistence type="predicted"/>
<evidence type="ECO:0000313" key="2">
    <source>
        <dbReference type="Proteomes" id="UP000201907"/>
    </source>
</evidence>
<sequence length="158" mass="16925">MKLFEGAAAINKEIGLIKTAGKKLDDRIQVAGVSVIAHCGQHNDVTVVNNLFLAMPAGARKKALAEWLLKFGNVAANTDKASSKTAPFVYAKDKQANVEGAIAEPWYDFAPEPAVVTMFDFQAMLASLLKKAEKAEQQGLKIEGAEALAAVRKLAKVK</sequence>